<dbReference type="EMBL" id="JANHOG010002522">
    <property type="protein sequence ID" value="KAJ3522573.1"/>
    <property type="molecule type" value="Genomic_DNA"/>
</dbReference>
<gene>
    <name evidence="1" type="ORF">NM688_g8855</name>
</gene>
<dbReference type="Proteomes" id="UP001148662">
    <property type="component" value="Unassembled WGS sequence"/>
</dbReference>
<accession>A0ACC1RP35</accession>
<protein>
    <submittedName>
        <fullName evidence="1">Uncharacterized protein</fullName>
    </submittedName>
</protein>
<proteinExistence type="predicted"/>
<organism evidence="1 2">
    <name type="scientific">Phlebia brevispora</name>
    <dbReference type="NCBI Taxonomy" id="194682"/>
    <lineage>
        <taxon>Eukaryota</taxon>
        <taxon>Fungi</taxon>
        <taxon>Dikarya</taxon>
        <taxon>Basidiomycota</taxon>
        <taxon>Agaricomycotina</taxon>
        <taxon>Agaricomycetes</taxon>
        <taxon>Polyporales</taxon>
        <taxon>Meruliaceae</taxon>
        <taxon>Phlebia</taxon>
    </lineage>
</organism>
<comment type="caution">
    <text evidence="1">The sequence shown here is derived from an EMBL/GenBank/DDBJ whole genome shotgun (WGS) entry which is preliminary data.</text>
</comment>
<evidence type="ECO:0000313" key="2">
    <source>
        <dbReference type="Proteomes" id="UP001148662"/>
    </source>
</evidence>
<name>A0ACC1RP35_9APHY</name>
<evidence type="ECO:0000313" key="1">
    <source>
        <dbReference type="EMBL" id="KAJ3522573.1"/>
    </source>
</evidence>
<reference evidence="1" key="1">
    <citation type="submission" date="2022-07" db="EMBL/GenBank/DDBJ databases">
        <title>Genome Sequence of Phlebia brevispora.</title>
        <authorList>
            <person name="Buettner E."/>
        </authorList>
    </citation>
    <scope>NUCLEOTIDE SEQUENCE</scope>
    <source>
        <strain evidence="1">MPL23</strain>
    </source>
</reference>
<sequence>MDSVTRVHAGELFSVSSTPLNPLPSAMNSQVTLVDSAALQPEQGLASTLLYFDVDNVHNATLSSPGGSASYIIESSPHATRTTVSRTTRSGLAPVVVGLIKRNNIIPDKITLEDGSSRHISEWLKTGQFSHRPSARAEMHVKGHKYIWTINPAGQLCMYAAEDETTPLAWVNRSRTQAVKGQTIVTPAVLALQKEVDNLRDEVVIAMTILEHKRRMSEKMTQVLISTSYSGQGCHPGGPVV</sequence>
<keyword evidence="2" id="KW-1185">Reference proteome</keyword>